<dbReference type="InterPro" id="IPR006652">
    <property type="entry name" value="Kelch_1"/>
</dbReference>
<dbReference type="Proteomes" id="UP000012112">
    <property type="component" value="Unassembled WGS sequence"/>
</dbReference>
<dbReference type="PANTHER" id="PTHR46344">
    <property type="entry name" value="OS02G0202900 PROTEIN"/>
    <property type="match status" value="1"/>
</dbReference>
<organism evidence="3 4">
    <name type="scientific">Leptospira noguchii</name>
    <dbReference type="NCBI Taxonomy" id="28182"/>
    <lineage>
        <taxon>Bacteria</taxon>
        <taxon>Pseudomonadati</taxon>
        <taxon>Spirochaetota</taxon>
        <taxon>Spirochaetia</taxon>
        <taxon>Leptospirales</taxon>
        <taxon>Leptospiraceae</taxon>
        <taxon>Leptospira</taxon>
    </lineage>
</organism>
<dbReference type="AlphaFoldDB" id="M6VZ29"/>
<dbReference type="EMBL" id="AKWD02000020">
    <property type="protein sequence ID" value="EMO54803.1"/>
    <property type="molecule type" value="Genomic_DNA"/>
</dbReference>
<dbReference type="RefSeq" id="WP_002177322.1">
    <property type="nucleotide sequence ID" value="NZ_AKWD02000020.1"/>
</dbReference>
<evidence type="ECO:0000313" key="4">
    <source>
        <dbReference type="Proteomes" id="UP000012112"/>
    </source>
</evidence>
<dbReference type="SMART" id="SM00612">
    <property type="entry name" value="Kelch"/>
    <property type="match status" value="4"/>
</dbReference>
<sequence length="382" mass="41645">MKIICYLLILIIILFNCNPTNKNDDWKYLLLALTQYGIDRYNHQATLLSDGNVLISGGNLFTGISPPASNNLFVYNSINNMFESYSPMNHSRSSHKAIKLVNNDVLIVGGYSGENGSQTVTASTEIFHESNKMISYESNLNFPRYQFDILALSATDYLVCGGSNLEESISNCEKYNISTNMWTIAGTLSYSRKWSTGFQISSTQILFCGGNIAPNCELYNTTNDTVTTSASLNTARFNSLGIKYNSSKIIYIGGRSKSTNLNALNTTEIYDINTLSISYGPSLPYGVFESSGILLNDGRVLISGGTDSNGNFISNLLIFNPITNSISSIGDMKISRSKHALTLLQNGKVLITGGLTGVGNSKYAEIFDPMTNSTSLIPSSMP</sequence>
<dbReference type="Gene3D" id="2.120.10.80">
    <property type="entry name" value="Kelch-type beta propeller"/>
    <property type="match status" value="2"/>
</dbReference>
<keyword evidence="2" id="KW-0677">Repeat</keyword>
<evidence type="ECO:0008006" key="5">
    <source>
        <dbReference type="Google" id="ProtNLM"/>
    </source>
</evidence>
<accession>M6VZ29</accession>
<reference evidence="3 4" key="1">
    <citation type="submission" date="2013-01" db="EMBL/GenBank/DDBJ databases">
        <authorList>
            <person name="Harkins D.M."/>
            <person name="Durkin A.S."/>
            <person name="Brinkac L.M."/>
            <person name="Haft D.H."/>
            <person name="Selengut J.D."/>
            <person name="Sanka R."/>
            <person name="DePew J."/>
            <person name="Purushe J."/>
            <person name="Matthias M.A."/>
            <person name="Vinetz J.M."/>
            <person name="Sutton G.G."/>
            <person name="Nierman W.C."/>
            <person name="Fouts D.E."/>
        </authorList>
    </citation>
    <scope>NUCLEOTIDE SEQUENCE [LARGE SCALE GENOMIC DNA]</scope>
    <source>
        <strain evidence="3 4">HAI1536</strain>
    </source>
</reference>
<evidence type="ECO:0000313" key="3">
    <source>
        <dbReference type="EMBL" id="EMO54803.1"/>
    </source>
</evidence>
<proteinExistence type="predicted"/>
<protein>
    <recommendedName>
        <fullName evidence="5">Kelch repeat protein</fullName>
    </recommendedName>
</protein>
<evidence type="ECO:0000256" key="2">
    <source>
        <dbReference type="ARBA" id="ARBA00022737"/>
    </source>
</evidence>
<keyword evidence="1" id="KW-0880">Kelch repeat</keyword>
<dbReference type="PANTHER" id="PTHR46344:SF27">
    <property type="entry name" value="KELCH REPEAT SUPERFAMILY PROTEIN"/>
    <property type="match status" value="1"/>
</dbReference>
<dbReference type="OrthoDB" id="342174at2"/>
<dbReference type="SUPFAM" id="SSF117281">
    <property type="entry name" value="Kelch motif"/>
    <property type="match status" value="2"/>
</dbReference>
<comment type="caution">
    <text evidence="3">The sequence shown here is derived from an EMBL/GenBank/DDBJ whole genome shotgun (WGS) entry which is preliminary data.</text>
</comment>
<dbReference type="InterPro" id="IPR015915">
    <property type="entry name" value="Kelch-typ_b-propeller"/>
</dbReference>
<gene>
    <name evidence="3" type="ORF">LEP1GSC172_4331</name>
</gene>
<name>M6VZ29_9LEPT</name>
<evidence type="ECO:0000256" key="1">
    <source>
        <dbReference type="ARBA" id="ARBA00022441"/>
    </source>
</evidence>